<proteinExistence type="inferred from homology"/>
<dbReference type="GO" id="GO:0080044">
    <property type="term" value="F:quercetin 7-O-glucosyltransferase activity"/>
    <property type="evidence" value="ECO:0007669"/>
    <property type="project" value="TreeGrafter"/>
</dbReference>
<comment type="caution">
    <text evidence="2">The sequence shown here is derived from an EMBL/GenBank/DDBJ whole genome shotgun (WGS) entry which is preliminary data.</text>
</comment>
<dbReference type="AlphaFoldDB" id="A0A4U5PUN7"/>
<sequence>MVSLATEEFPPHVVSRGLDSLDGLPTFRFETIPDGLPPSDADSTQHVPSLCDSTKKSCLAPFRDLLSRLNNTSSSKVPPVTCIVSDSIMSFTLKAAQELGIPNVLFWTASVCGFMSYLQYRPLIEKGFVPLKDLLC</sequence>
<dbReference type="PANTHER" id="PTHR11926:SF1524">
    <property type="entry name" value="GLYCOSYLTRANSFERASE"/>
    <property type="match status" value="1"/>
</dbReference>
<dbReference type="STRING" id="43335.A0A4U5PUN7"/>
<dbReference type="SUPFAM" id="SSF53756">
    <property type="entry name" value="UDP-Glycosyltransferase/glycogen phosphorylase"/>
    <property type="match status" value="1"/>
</dbReference>
<dbReference type="Gene3D" id="3.40.50.2000">
    <property type="entry name" value="Glycogen Phosphorylase B"/>
    <property type="match status" value="1"/>
</dbReference>
<comment type="similarity">
    <text evidence="1">Belongs to the UDP-glycosyltransferase family.</text>
</comment>
<dbReference type="EMBL" id="RCHU01000641">
    <property type="protein sequence ID" value="TKR99324.1"/>
    <property type="molecule type" value="Genomic_DNA"/>
</dbReference>
<gene>
    <name evidence="2" type="ORF">D5086_0000197130</name>
</gene>
<organism evidence="2">
    <name type="scientific">Populus alba</name>
    <name type="common">White poplar</name>
    <dbReference type="NCBI Taxonomy" id="43335"/>
    <lineage>
        <taxon>Eukaryota</taxon>
        <taxon>Viridiplantae</taxon>
        <taxon>Streptophyta</taxon>
        <taxon>Embryophyta</taxon>
        <taxon>Tracheophyta</taxon>
        <taxon>Spermatophyta</taxon>
        <taxon>Magnoliopsida</taxon>
        <taxon>eudicotyledons</taxon>
        <taxon>Gunneridae</taxon>
        <taxon>Pentapetalae</taxon>
        <taxon>rosids</taxon>
        <taxon>fabids</taxon>
        <taxon>Malpighiales</taxon>
        <taxon>Salicaceae</taxon>
        <taxon>Saliceae</taxon>
        <taxon>Populus</taxon>
    </lineage>
</organism>
<dbReference type="PANTHER" id="PTHR11926">
    <property type="entry name" value="GLUCOSYL/GLUCURONOSYL TRANSFERASES"/>
    <property type="match status" value="1"/>
</dbReference>
<name>A0A4U5PUN7_POPAL</name>
<dbReference type="GO" id="GO:0080043">
    <property type="term" value="F:quercetin 3-O-glucosyltransferase activity"/>
    <property type="evidence" value="ECO:0007669"/>
    <property type="project" value="TreeGrafter"/>
</dbReference>
<protein>
    <submittedName>
        <fullName evidence="2">Uncharacterized protein</fullName>
    </submittedName>
</protein>
<evidence type="ECO:0000313" key="2">
    <source>
        <dbReference type="EMBL" id="TKR99324.1"/>
    </source>
</evidence>
<accession>A0A4U5PUN7</accession>
<reference evidence="2" key="1">
    <citation type="submission" date="2018-10" db="EMBL/GenBank/DDBJ databases">
        <title>Population genomic analysis revealed the cold adaptation of white poplar.</title>
        <authorList>
            <person name="Liu Y.-J."/>
        </authorList>
    </citation>
    <scope>NUCLEOTIDE SEQUENCE [LARGE SCALE GENOMIC DNA]</scope>
    <source>
        <strain evidence="2">PAL-ZL1</strain>
    </source>
</reference>
<evidence type="ECO:0000256" key="1">
    <source>
        <dbReference type="ARBA" id="ARBA00009995"/>
    </source>
</evidence>